<evidence type="ECO:0000313" key="3">
    <source>
        <dbReference type="Proteomes" id="UP001595805"/>
    </source>
</evidence>
<sequence length="247" mass="28335">MELKKREAKAWKPYLFFQAKLYPTLPYLSYKALQVKKKYPTPPAMSNELVLGESDQKILIIGESTVAGVGAQDPTETLAHHIHSFFEGKYEVQNYGKNGIRAKELLPYFRKNLKSIDGQVDGIFLYIGANDCFKLTSPTDYYKALKHVLEVLQEQFQANWIYLADIPPVEQFQAFPPILKSFLKEQRHFLKAQMEMLSRENELVIHEQISMDFDPSFFSDDLVHPSGKGYLEIAKFSYAGLQRAGVV</sequence>
<comment type="caution">
    <text evidence="2">The sequence shown here is derived from an EMBL/GenBank/DDBJ whole genome shotgun (WGS) entry which is preliminary data.</text>
</comment>
<feature type="domain" description="SGNH hydrolase-type esterase" evidence="1">
    <location>
        <begin position="61"/>
        <end position="230"/>
    </location>
</feature>
<dbReference type="RefSeq" id="WP_377906893.1">
    <property type="nucleotide sequence ID" value="NZ_JBHRZS010000007.1"/>
</dbReference>
<reference evidence="3" key="1">
    <citation type="journal article" date="2019" name="Int. J. Syst. Evol. Microbiol.">
        <title>The Global Catalogue of Microorganisms (GCM) 10K type strain sequencing project: providing services to taxonomists for standard genome sequencing and annotation.</title>
        <authorList>
            <consortium name="The Broad Institute Genomics Platform"/>
            <consortium name="The Broad Institute Genome Sequencing Center for Infectious Disease"/>
            <person name="Wu L."/>
            <person name="Ma J."/>
        </authorList>
    </citation>
    <scope>NUCLEOTIDE SEQUENCE [LARGE SCALE GENOMIC DNA]</scope>
    <source>
        <strain evidence="3">CCUG 60523</strain>
    </source>
</reference>
<evidence type="ECO:0000259" key="1">
    <source>
        <dbReference type="Pfam" id="PF13472"/>
    </source>
</evidence>
<name>A0ABV8AX98_9BACT</name>
<dbReference type="Proteomes" id="UP001595805">
    <property type="component" value="Unassembled WGS sequence"/>
</dbReference>
<accession>A0ABV8AX98</accession>
<organism evidence="2 3">
    <name type="scientific">Algoriphagus namhaensis</name>
    <dbReference type="NCBI Taxonomy" id="915353"/>
    <lineage>
        <taxon>Bacteria</taxon>
        <taxon>Pseudomonadati</taxon>
        <taxon>Bacteroidota</taxon>
        <taxon>Cytophagia</taxon>
        <taxon>Cytophagales</taxon>
        <taxon>Cyclobacteriaceae</taxon>
        <taxon>Algoriphagus</taxon>
    </lineage>
</organism>
<protein>
    <submittedName>
        <fullName evidence="2">GDSL-type esterase/lipase family protein</fullName>
    </submittedName>
</protein>
<dbReference type="InterPro" id="IPR036514">
    <property type="entry name" value="SGNH_hydro_sf"/>
</dbReference>
<dbReference type="InterPro" id="IPR013830">
    <property type="entry name" value="SGNH_hydro"/>
</dbReference>
<evidence type="ECO:0000313" key="2">
    <source>
        <dbReference type="EMBL" id="MFC3881547.1"/>
    </source>
</evidence>
<dbReference type="Gene3D" id="3.40.50.1110">
    <property type="entry name" value="SGNH hydrolase"/>
    <property type="match status" value="1"/>
</dbReference>
<dbReference type="SUPFAM" id="SSF52266">
    <property type="entry name" value="SGNH hydrolase"/>
    <property type="match status" value="1"/>
</dbReference>
<proteinExistence type="predicted"/>
<keyword evidence="3" id="KW-1185">Reference proteome</keyword>
<dbReference type="EMBL" id="JBHRZS010000007">
    <property type="protein sequence ID" value="MFC3881547.1"/>
    <property type="molecule type" value="Genomic_DNA"/>
</dbReference>
<gene>
    <name evidence="2" type="ORF">ACFOSV_15235</name>
</gene>
<dbReference type="Pfam" id="PF13472">
    <property type="entry name" value="Lipase_GDSL_2"/>
    <property type="match status" value="1"/>
</dbReference>